<evidence type="ECO:0008006" key="4">
    <source>
        <dbReference type="Google" id="ProtNLM"/>
    </source>
</evidence>
<evidence type="ECO:0000313" key="3">
    <source>
        <dbReference type="Proteomes" id="UP000652231"/>
    </source>
</evidence>
<organism evidence="2 3">
    <name type="scientific">Planktosalinus lacus</name>
    <dbReference type="NCBI Taxonomy" id="1526573"/>
    <lineage>
        <taxon>Bacteria</taxon>
        <taxon>Pseudomonadati</taxon>
        <taxon>Bacteroidota</taxon>
        <taxon>Flavobacteriia</taxon>
        <taxon>Flavobacteriales</taxon>
        <taxon>Flavobacteriaceae</taxon>
        <taxon>Planktosalinus</taxon>
    </lineage>
</organism>
<keyword evidence="1" id="KW-1133">Transmembrane helix</keyword>
<gene>
    <name evidence="2" type="ORF">GCM10011312_06940</name>
</gene>
<feature type="transmembrane region" description="Helical" evidence="1">
    <location>
        <begin position="79"/>
        <end position="101"/>
    </location>
</feature>
<keyword evidence="1" id="KW-0812">Transmembrane</keyword>
<sequence length="179" mass="19890">MENNNQIIKKNASAQGITLGIILALSTTLMYALNPDMFTKWWVGILSFLIVIVFGIISVSKSKGKLNGFISFKEAFTSYFITVALGYFISTLMGILIFSIIDPEMAQYIQEKAIETTRGFMEGFGAPEEEIDKALAKMSEQDNFSIVSQLKSYIFGLAFLSVLGLLVALIFKRKDPSLE</sequence>
<dbReference type="AlphaFoldDB" id="A0A8J2Y8U8"/>
<dbReference type="Proteomes" id="UP000652231">
    <property type="component" value="Unassembled WGS sequence"/>
</dbReference>
<name>A0A8J2Y8U8_9FLAO</name>
<dbReference type="InterPro" id="IPR025250">
    <property type="entry name" value="DUF4199"/>
</dbReference>
<keyword evidence="3" id="KW-1185">Reference proteome</keyword>
<dbReference type="Pfam" id="PF13858">
    <property type="entry name" value="DUF4199"/>
    <property type="match status" value="1"/>
</dbReference>
<feature type="transmembrane region" description="Helical" evidence="1">
    <location>
        <begin position="39"/>
        <end position="59"/>
    </location>
</feature>
<accession>A0A8J2Y8U8</accession>
<dbReference type="RefSeq" id="WP_188439513.1">
    <property type="nucleotide sequence ID" value="NZ_BMGK01000002.1"/>
</dbReference>
<comment type="caution">
    <text evidence="2">The sequence shown here is derived from an EMBL/GenBank/DDBJ whole genome shotgun (WGS) entry which is preliminary data.</text>
</comment>
<reference evidence="2" key="1">
    <citation type="journal article" date="2014" name="Int. J. Syst. Evol. Microbiol.">
        <title>Complete genome sequence of Corynebacterium casei LMG S-19264T (=DSM 44701T), isolated from a smear-ripened cheese.</title>
        <authorList>
            <consortium name="US DOE Joint Genome Institute (JGI-PGF)"/>
            <person name="Walter F."/>
            <person name="Albersmeier A."/>
            <person name="Kalinowski J."/>
            <person name="Ruckert C."/>
        </authorList>
    </citation>
    <scope>NUCLEOTIDE SEQUENCE</scope>
    <source>
        <strain evidence="2">CGMCC 1.12924</strain>
    </source>
</reference>
<proteinExistence type="predicted"/>
<feature type="transmembrane region" description="Helical" evidence="1">
    <location>
        <begin position="153"/>
        <end position="171"/>
    </location>
</feature>
<feature type="transmembrane region" description="Helical" evidence="1">
    <location>
        <begin position="12"/>
        <end position="33"/>
    </location>
</feature>
<keyword evidence="1" id="KW-0472">Membrane</keyword>
<evidence type="ECO:0000313" key="2">
    <source>
        <dbReference type="EMBL" id="GGD85512.1"/>
    </source>
</evidence>
<evidence type="ECO:0000256" key="1">
    <source>
        <dbReference type="SAM" id="Phobius"/>
    </source>
</evidence>
<reference evidence="2" key="2">
    <citation type="submission" date="2020-09" db="EMBL/GenBank/DDBJ databases">
        <authorList>
            <person name="Sun Q."/>
            <person name="Zhou Y."/>
        </authorList>
    </citation>
    <scope>NUCLEOTIDE SEQUENCE</scope>
    <source>
        <strain evidence="2">CGMCC 1.12924</strain>
    </source>
</reference>
<protein>
    <recommendedName>
        <fullName evidence="4">DUF4199 domain-containing protein</fullName>
    </recommendedName>
</protein>
<dbReference type="EMBL" id="BMGK01000002">
    <property type="protein sequence ID" value="GGD85512.1"/>
    <property type="molecule type" value="Genomic_DNA"/>
</dbReference>